<organism evidence="3 4">
    <name type="scientific">Ligilactobacillus murinus DSM 20452 = NBRC 14221</name>
    <dbReference type="NCBI Taxonomy" id="1423772"/>
    <lineage>
        <taxon>Bacteria</taxon>
        <taxon>Bacillati</taxon>
        <taxon>Bacillota</taxon>
        <taxon>Bacilli</taxon>
        <taxon>Lactobacillales</taxon>
        <taxon>Lactobacillaceae</taxon>
        <taxon>Ligilactobacillus</taxon>
    </lineage>
</organism>
<dbReference type="AlphaFoldDB" id="A0A0R2BEF3"/>
<evidence type="ECO:0008006" key="5">
    <source>
        <dbReference type="Google" id="ProtNLM"/>
    </source>
</evidence>
<evidence type="ECO:0000259" key="1">
    <source>
        <dbReference type="Pfam" id="PF07179"/>
    </source>
</evidence>
<evidence type="ECO:0000259" key="2">
    <source>
        <dbReference type="Pfam" id="PF14581"/>
    </source>
</evidence>
<comment type="caution">
    <text evidence="3">The sequence shown here is derived from an EMBL/GenBank/DDBJ whole genome shotgun (WGS) entry which is preliminary data.</text>
</comment>
<feature type="domain" description="SseB protein C-terminal" evidence="2">
    <location>
        <begin position="181"/>
        <end position="278"/>
    </location>
</feature>
<gene>
    <name evidence="3" type="ORF">FC48_GL000504</name>
</gene>
<reference evidence="3 4" key="1">
    <citation type="journal article" date="2015" name="Genome Announc.">
        <title>Expanding the biotechnology potential of lactobacilli through comparative genomics of 213 strains and associated genera.</title>
        <authorList>
            <person name="Sun Z."/>
            <person name="Harris H.M."/>
            <person name="McCann A."/>
            <person name="Guo C."/>
            <person name="Argimon S."/>
            <person name="Zhang W."/>
            <person name="Yang X."/>
            <person name="Jeffery I.B."/>
            <person name="Cooney J.C."/>
            <person name="Kagawa T.F."/>
            <person name="Liu W."/>
            <person name="Song Y."/>
            <person name="Salvetti E."/>
            <person name="Wrobel A."/>
            <person name="Rasinkangas P."/>
            <person name="Parkhill J."/>
            <person name="Rea M.C."/>
            <person name="O'Sullivan O."/>
            <person name="Ritari J."/>
            <person name="Douillard F.P."/>
            <person name="Paul Ross R."/>
            <person name="Yang R."/>
            <person name="Briner A.E."/>
            <person name="Felis G.E."/>
            <person name="de Vos W.M."/>
            <person name="Barrangou R."/>
            <person name="Klaenhammer T.R."/>
            <person name="Caufield P.W."/>
            <person name="Cui Y."/>
            <person name="Zhang H."/>
            <person name="O'Toole P.W."/>
        </authorList>
    </citation>
    <scope>NUCLEOTIDE SEQUENCE [LARGE SCALE GENOMIC DNA]</scope>
    <source>
        <strain evidence="3 4">DSM 20452</strain>
    </source>
</reference>
<feature type="domain" description="SseB protein N-terminal" evidence="1">
    <location>
        <begin position="49"/>
        <end position="156"/>
    </location>
</feature>
<name>A0A0R2BEF3_9LACO</name>
<dbReference type="Pfam" id="PF14581">
    <property type="entry name" value="SseB_C"/>
    <property type="match status" value="1"/>
</dbReference>
<evidence type="ECO:0000313" key="3">
    <source>
        <dbReference type="EMBL" id="KRM74252.1"/>
    </source>
</evidence>
<dbReference type="RefSeq" id="WP_056959248.1">
    <property type="nucleotide sequence ID" value="NZ_AYYN01000106.1"/>
</dbReference>
<dbReference type="InterPro" id="IPR009839">
    <property type="entry name" value="SseB_N"/>
</dbReference>
<dbReference type="Proteomes" id="UP000051612">
    <property type="component" value="Unassembled WGS sequence"/>
</dbReference>
<dbReference type="InterPro" id="IPR027945">
    <property type="entry name" value="SseB_C"/>
</dbReference>
<protein>
    <recommendedName>
        <fullName evidence="5">SseB protein C-terminal domain-containing protein</fullName>
    </recommendedName>
</protein>
<dbReference type="PATRIC" id="fig|1423772.3.peg.548"/>
<evidence type="ECO:0000313" key="4">
    <source>
        <dbReference type="Proteomes" id="UP000051612"/>
    </source>
</evidence>
<proteinExistence type="predicted"/>
<dbReference type="EMBL" id="AYYN01000106">
    <property type="protein sequence ID" value="KRM74252.1"/>
    <property type="molecule type" value="Genomic_DNA"/>
</dbReference>
<accession>A0A0R2BEF3</accession>
<sequence>MPEVEFIESEVPKLPPKTEERMQVISLEKARFEKALSDFIVKPIDSELEMRFVSELYTMLFYVPVQVGEQTITARNRKPGLRLDVATMTYLADGNEYVPVFSSPDRMDSFLREMDRNIELRPMVLSAKELMFQARRVNVAGILVNPGEHNFPLSNEYWSYVKQIRPIELGDGRNFKLKIMPRDPAARIENKLKSVLKRMRTVKKAWLLGVKLPEYDEYEYVIIVEYIGEKQKFEEQVARKLAVSVRGQLPYRSDVLIGTTEDLVGRSASKNFTPFYERRIGLFG</sequence>
<dbReference type="Pfam" id="PF07179">
    <property type="entry name" value="SseB"/>
    <property type="match status" value="1"/>
</dbReference>